<dbReference type="AlphaFoldDB" id="A0A7S0GPC1"/>
<name>A0A7S0GPC1_9EUKA</name>
<gene>
    <name evidence="3" type="ORF">LAMO00422_LOCUS2146</name>
</gene>
<evidence type="ECO:0000313" key="3">
    <source>
        <dbReference type="EMBL" id="CAD8432476.1"/>
    </source>
</evidence>
<feature type="transmembrane region" description="Helical" evidence="2">
    <location>
        <begin position="123"/>
        <end position="144"/>
    </location>
</feature>
<evidence type="ECO:0000256" key="1">
    <source>
        <dbReference type="SAM" id="MobiDB-lite"/>
    </source>
</evidence>
<reference evidence="3" key="1">
    <citation type="submission" date="2021-01" db="EMBL/GenBank/DDBJ databases">
        <authorList>
            <person name="Corre E."/>
            <person name="Pelletier E."/>
            <person name="Niang G."/>
            <person name="Scheremetjew M."/>
            <person name="Finn R."/>
            <person name="Kale V."/>
            <person name="Holt S."/>
            <person name="Cochrane G."/>
            <person name="Meng A."/>
            <person name="Brown T."/>
            <person name="Cohen L."/>
        </authorList>
    </citation>
    <scope>NUCLEOTIDE SEQUENCE</scope>
    <source>
        <strain evidence="3">CCMP2058</strain>
    </source>
</reference>
<sequence length="214" mass="23383">MAGKRYFLDFEDLVRKNGSWEEDYVVGQAPEQYMDESCCVFEPCPNRGQKSVVEEPCVCPSCVEQNALANDPNESKAKQSSRAWCSSSKTLGATKDTVTVAAWSTLAWLPGAHFWGILMGPTVTTPIGLVGLGPIATVAGLSVLTMSARKAIERNLSGILFDRQGGIQREQIEQEQENSKVPGTERAYAESAADGVLKSVMDDVRRSERPRSSY</sequence>
<proteinExistence type="predicted"/>
<accession>A0A7S0GPC1</accession>
<protein>
    <submittedName>
        <fullName evidence="3">Uncharacterized protein</fullName>
    </submittedName>
</protein>
<organism evidence="3">
    <name type="scientific">Amorphochlora amoebiformis</name>
    <dbReference type="NCBI Taxonomy" id="1561963"/>
    <lineage>
        <taxon>Eukaryota</taxon>
        <taxon>Sar</taxon>
        <taxon>Rhizaria</taxon>
        <taxon>Cercozoa</taxon>
        <taxon>Chlorarachniophyceae</taxon>
        <taxon>Amorphochlora</taxon>
    </lineage>
</organism>
<feature type="transmembrane region" description="Helical" evidence="2">
    <location>
        <begin position="98"/>
        <end position="117"/>
    </location>
</feature>
<keyword evidence="2" id="KW-1133">Transmembrane helix</keyword>
<feature type="region of interest" description="Disordered" evidence="1">
    <location>
        <begin position="170"/>
        <end position="194"/>
    </location>
</feature>
<dbReference type="EMBL" id="HBEM01003063">
    <property type="protein sequence ID" value="CAD8432476.1"/>
    <property type="molecule type" value="Transcribed_RNA"/>
</dbReference>
<keyword evidence="2" id="KW-0812">Transmembrane</keyword>
<keyword evidence="2" id="KW-0472">Membrane</keyword>
<evidence type="ECO:0000256" key="2">
    <source>
        <dbReference type="SAM" id="Phobius"/>
    </source>
</evidence>